<dbReference type="PANTHER" id="PTHR11669:SF1">
    <property type="entry name" value="REPLICATION FACTOR C SUBUNIT 3"/>
    <property type="match status" value="1"/>
</dbReference>
<keyword evidence="1" id="KW-0235">DNA replication</keyword>
<protein>
    <recommendedName>
        <fullName evidence="4">Replication factor C C-terminal domain-containing protein</fullName>
    </recommendedName>
</protein>
<dbReference type="InterPro" id="IPR050238">
    <property type="entry name" value="DNA_Rep/Repair_Clamp_Loader"/>
</dbReference>
<evidence type="ECO:0000256" key="2">
    <source>
        <dbReference type="ARBA" id="ARBA00022741"/>
    </source>
</evidence>
<dbReference type="GO" id="GO:0003677">
    <property type="term" value="F:DNA binding"/>
    <property type="evidence" value="ECO:0007669"/>
    <property type="project" value="InterPro"/>
</dbReference>
<dbReference type="GO" id="GO:0005524">
    <property type="term" value="F:ATP binding"/>
    <property type="evidence" value="ECO:0007669"/>
    <property type="project" value="UniProtKB-KW"/>
</dbReference>
<evidence type="ECO:0000259" key="4">
    <source>
        <dbReference type="Pfam" id="PF08542"/>
    </source>
</evidence>
<sequence length="341" mass="40066">MSLLVHNLAPKRIEDIIFHKDIYERLQIMSKDSEIPHIIFHGTNGSGKKTMINIFLRMIYGDNIDDLKTAVYNIMGSGNKLRKETFLHSDNHIIINPSGTNFDRYIVHEIVKTYAETTTITQAQQKNSVFKTIQISNLDNLSHSAQTSLRRMIETNANRCRFMMWCNNLNNVIDPLKSRCVTIRIPKPSESELFAYGMEIACLNKIDIKHNKLYKIVNETEQNIKKNLWELEKHSLDLDSPKPFESIIKNICELILECDLDIIDNIRNEFYKTWITQFDGTQIFTEMLKYFVNHKKINEICKIHIILNLANIEYNMLRGRRVIMHFDRLIIVVIDLLMRYN</sequence>
<organism evidence="5">
    <name type="scientific">viral metagenome</name>
    <dbReference type="NCBI Taxonomy" id="1070528"/>
    <lineage>
        <taxon>unclassified sequences</taxon>
        <taxon>metagenomes</taxon>
        <taxon>organismal metagenomes</taxon>
    </lineage>
</organism>
<evidence type="ECO:0000256" key="3">
    <source>
        <dbReference type="ARBA" id="ARBA00022840"/>
    </source>
</evidence>
<accession>A0A6C0DXI8</accession>
<dbReference type="InterPro" id="IPR013748">
    <property type="entry name" value="Rep_factorC_C"/>
</dbReference>
<evidence type="ECO:0000313" key="5">
    <source>
        <dbReference type="EMBL" id="QHT21676.1"/>
    </source>
</evidence>
<dbReference type="InterPro" id="IPR008921">
    <property type="entry name" value="DNA_pol3_clamp-load_cplx_C"/>
</dbReference>
<dbReference type="Pfam" id="PF08542">
    <property type="entry name" value="Rep_fac_C"/>
    <property type="match status" value="1"/>
</dbReference>
<dbReference type="Gene3D" id="1.20.272.10">
    <property type="match status" value="1"/>
</dbReference>
<dbReference type="GO" id="GO:0005663">
    <property type="term" value="C:DNA replication factor C complex"/>
    <property type="evidence" value="ECO:0007669"/>
    <property type="project" value="TreeGrafter"/>
</dbReference>
<dbReference type="GO" id="GO:0006281">
    <property type="term" value="P:DNA repair"/>
    <property type="evidence" value="ECO:0007669"/>
    <property type="project" value="TreeGrafter"/>
</dbReference>
<dbReference type="AlphaFoldDB" id="A0A6C0DXI8"/>
<keyword evidence="2" id="KW-0547">Nucleotide-binding</keyword>
<feature type="domain" description="Replication factor C C-terminal" evidence="4">
    <location>
        <begin position="245"/>
        <end position="319"/>
    </location>
</feature>
<name>A0A6C0DXI8_9ZZZZ</name>
<evidence type="ECO:0000256" key="1">
    <source>
        <dbReference type="ARBA" id="ARBA00022705"/>
    </source>
</evidence>
<dbReference type="Pfam" id="PF13177">
    <property type="entry name" value="DNA_pol3_delta2"/>
    <property type="match status" value="1"/>
</dbReference>
<dbReference type="GO" id="GO:0003689">
    <property type="term" value="F:DNA clamp loader activity"/>
    <property type="evidence" value="ECO:0007669"/>
    <property type="project" value="TreeGrafter"/>
</dbReference>
<dbReference type="InterPro" id="IPR027417">
    <property type="entry name" value="P-loop_NTPase"/>
</dbReference>
<dbReference type="SUPFAM" id="SSF48019">
    <property type="entry name" value="post-AAA+ oligomerization domain-like"/>
    <property type="match status" value="1"/>
</dbReference>
<dbReference type="EMBL" id="MN739696">
    <property type="protein sequence ID" value="QHT21676.1"/>
    <property type="molecule type" value="Genomic_DNA"/>
</dbReference>
<proteinExistence type="predicted"/>
<dbReference type="Gene3D" id="3.40.50.300">
    <property type="entry name" value="P-loop containing nucleotide triphosphate hydrolases"/>
    <property type="match status" value="1"/>
</dbReference>
<reference evidence="5" key="1">
    <citation type="journal article" date="2020" name="Nature">
        <title>Giant virus diversity and host interactions through global metagenomics.</title>
        <authorList>
            <person name="Schulz F."/>
            <person name="Roux S."/>
            <person name="Paez-Espino D."/>
            <person name="Jungbluth S."/>
            <person name="Walsh D.A."/>
            <person name="Denef V.J."/>
            <person name="McMahon K.D."/>
            <person name="Konstantinidis K.T."/>
            <person name="Eloe-Fadrosh E.A."/>
            <person name="Kyrpides N.C."/>
            <person name="Woyke T."/>
        </authorList>
    </citation>
    <scope>NUCLEOTIDE SEQUENCE</scope>
    <source>
        <strain evidence="5">GVMAG-M-3300023179-103</strain>
    </source>
</reference>
<keyword evidence="3" id="KW-0067">ATP-binding</keyword>
<dbReference type="SUPFAM" id="SSF52540">
    <property type="entry name" value="P-loop containing nucleoside triphosphate hydrolases"/>
    <property type="match status" value="1"/>
</dbReference>
<dbReference type="GO" id="GO:0005634">
    <property type="term" value="C:nucleus"/>
    <property type="evidence" value="ECO:0007669"/>
    <property type="project" value="TreeGrafter"/>
</dbReference>
<dbReference type="PANTHER" id="PTHR11669">
    <property type="entry name" value="REPLICATION FACTOR C / DNA POLYMERASE III GAMMA-TAU SUBUNIT"/>
    <property type="match status" value="1"/>
</dbReference>
<dbReference type="GO" id="GO:0006261">
    <property type="term" value="P:DNA-templated DNA replication"/>
    <property type="evidence" value="ECO:0007669"/>
    <property type="project" value="TreeGrafter"/>
</dbReference>